<feature type="domain" description="Zinc finger/thioredoxin putative" evidence="3">
    <location>
        <begin position="1"/>
        <end position="36"/>
    </location>
</feature>
<keyword evidence="2" id="KW-1133">Transmembrane helix</keyword>
<dbReference type="EMBL" id="JBIHMM010000004">
    <property type="protein sequence ID" value="MFH0254988.1"/>
    <property type="molecule type" value="Genomic_DNA"/>
</dbReference>
<evidence type="ECO:0000313" key="5">
    <source>
        <dbReference type="Proteomes" id="UP001607157"/>
    </source>
</evidence>
<evidence type="ECO:0000259" key="3">
    <source>
        <dbReference type="Pfam" id="PF13717"/>
    </source>
</evidence>
<dbReference type="InterPro" id="IPR011723">
    <property type="entry name" value="Znf/thioredoxin_put"/>
</dbReference>
<feature type="compositionally biased region" description="Acidic residues" evidence="1">
    <location>
        <begin position="46"/>
        <end position="70"/>
    </location>
</feature>
<feature type="transmembrane region" description="Helical" evidence="2">
    <location>
        <begin position="226"/>
        <end position="247"/>
    </location>
</feature>
<proteinExistence type="predicted"/>
<feature type="region of interest" description="Disordered" evidence="1">
    <location>
        <begin position="35"/>
        <end position="215"/>
    </location>
</feature>
<keyword evidence="2" id="KW-0812">Transmembrane</keyword>
<feature type="compositionally biased region" description="Basic and acidic residues" evidence="1">
    <location>
        <begin position="113"/>
        <end position="123"/>
    </location>
</feature>
<sequence>MRLTCPNCGAQYEVPDEVIPETGRDVQCSNCGDTWFQPHRDHISDAGDEDDIPEGTAAQEDDWEEVDPPEAPEPPSPAAEDFAPPPPPEPAAQTKPSARPERREIDPSVASVLREEAEREKRARAAAQGGVEMQPDLGLDEDEGEATRARQARERMARMRGFDPDERSDDDHDDIDPKSRSSLFPDIEEINSSLGPEPAQYDGAETGHDAYPEAAPRSRGGFGRGFLLMVLAALAALGVYAFAAQLAEMLPALRDVLADYVVWVDGLRVWLDGQIAALMLWFDTVTGNAPADTGAETGTGTGTGG</sequence>
<keyword evidence="5" id="KW-1185">Reference proteome</keyword>
<gene>
    <name evidence="4" type="ORF">ACGRVM_13870</name>
</gene>
<organism evidence="4 5">
    <name type="scientific">Roseovarius aquimarinus</name>
    <dbReference type="NCBI Taxonomy" id="1229156"/>
    <lineage>
        <taxon>Bacteria</taxon>
        <taxon>Pseudomonadati</taxon>
        <taxon>Pseudomonadota</taxon>
        <taxon>Alphaproteobacteria</taxon>
        <taxon>Rhodobacterales</taxon>
        <taxon>Roseobacteraceae</taxon>
        <taxon>Roseovarius</taxon>
    </lineage>
</organism>
<evidence type="ECO:0000313" key="4">
    <source>
        <dbReference type="EMBL" id="MFH0254988.1"/>
    </source>
</evidence>
<dbReference type="NCBIfam" id="TIGR02098">
    <property type="entry name" value="MJ0042_CXXC"/>
    <property type="match status" value="1"/>
</dbReference>
<evidence type="ECO:0000256" key="2">
    <source>
        <dbReference type="SAM" id="Phobius"/>
    </source>
</evidence>
<protein>
    <submittedName>
        <fullName evidence="4">Zinc-ribbon domain-containing protein</fullName>
    </submittedName>
</protein>
<accession>A0ABW7IAB5</accession>
<evidence type="ECO:0000256" key="1">
    <source>
        <dbReference type="SAM" id="MobiDB-lite"/>
    </source>
</evidence>
<comment type="caution">
    <text evidence="4">The sequence shown here is derived from an EMBL/GenBank/DDBJ whole genome shotgun (WGS) entry which is preliminary data.</text>
</comment>
<reference evidence="4 5" key="1">
    <citation type="submission" date="2024-10" db="EMBL/GenBank/DDBJ databases">
        <authorList>
            <person name="Yang X.-N."/>
        </authorList>
    </citation>
    <scope>NUCLEOTIDE SEQUENCE [LARGE SCALE GENOMIC DNA]</scope>
    <source>
        <strain evidence="4 5">CAU 1059</strain>
    </source>
</reference>
<dbReference type="Proteomes" id="UP001607157">
    <property type="component" value="Unassembled WGS sequence"/>
</dbReference>
<keyword evidence="2" id="KW-0472">Membrane</keyword>
<dbReference type="RefSeq" id="WP_377172643.1">
    <property type="nucleotide sequence ID" value="NZ_JBHTJC010000004.1"/>
</dbReference>
<feature type="compositionally biased region" description="Basic and acidic residues" evidence="1">
    <location>
        <begin position="145"/>
        <end position="165"/>
    </location>
</feature>
<feature type="compositionally biased region" description="Pro residues" evidence="1">
    <location>
        <begin position="71"/>
        <end position="90"/>
    </location>
</feature>
<dbReference type="Pfam" id="PF13717">
    <property type="entry name" value="Zn_ribbon_4"/>
    <property type="match status" value="1"/>
</dbReference>
<name>A0ABW7IAB5_9RHOB</name>